<evidence type="ECO:0000256" key="1">
    <source>
        <dbReference type="SAM" id="MobiDB-lite"/>
    </source>
</evidence>
<accession>D7FNN1</accession>
<feature type="compositionally biased region" description="Low complexity" evidence="1">
    <location>
        <begin position="137"/>
        <end position="149"/>
    </location>
</feature>
<evidence type="ECO:0000313" key="3">
    <source>
        <dbReference type="Proteomes" id="UP000002630"/>
    </source>
</evidence>
<proteinExistence type="predicted"/>
<dbReference type="EMBL" id="FN649727">
    <property type="protein sequence ID" value="CBJ26042.1"/>
    <property type="molecule type" value="Genomic_DNA"/>
</dbReference>
<feature type="region of interest" description="Disordered" evidence="1">
    <location>
        <begin position="137"/>
        <end position="184"/>
    </location>
</feature>
<evidence type="ECO:0000313" key="2">
    <source>
        <dbReference type="EMBL" id="CBJ26042.1"/>
    </source>
</evidence>
<dbReference type="EMBL" id="FN648291">
    <property type="protein sequence ID" value="CBJ26042.1"/>
    <property type="molecule type" value="Genomic_DNA"/>
</dbReference>
<keyword evidence="3" id="KW-1185">Reference proteome</keyword>
<name>D7FNN1_ECTSI</name>
<dbReference type="InParanoid" id="D7FNN1"/>
<organism evidence="2 3">
    <name type="scientific">Ectocarpus siliculosus</name>
    <name type="common">Brown alga</name>
    <name type="synonym">Conferva siliculosa</name>
    <dbReference type="NCBI Taxonomy" id="2880"/>
    <lineage>
        <taxon>Eukaryota</taxon>
        <taxon>Sar</taxon>
        <taxon>Stramenopiles</taxon>
        <taxon>Ochrophyta</taxon>
        <taxon>PX clade</taxon>
        <taxon>Phaeophyceae</taxon>
        <taxon>Ectocarpales</taxon>
        <taxon>Ectocarpaceae</taxon>
        <taxon>Ectocarpus</taxon>
    </lineage>
</organism>
<protein>
    <submittedName>
        <fullName evidence="2">Uncharacterized protein</fullName>
    </submittedName>
</protein>
<feature type="compositionally biased region" description="Basic and acidic residues" evidence="1">
    <location>
        <begin position="170"/>
        <end position="184"/>
    </location>
</feature>
<gene>
    <name evidence="2" type="ORF">Esi_0018_0135</name>
</gene>
<sequence>MSCVIDMAMQYCDVEGVKESDPWCSTLESCIATEFVGDECWPSSCPFQEGGCQITSFCLTPEMFDANERVLVEVAPGANPSGQTTTAQQAYMQLTDEHDTAATAEEAGEGGGAGWAEAGAETGTAAAAAEQAAAAAAAAAAAEGAEAAAPGLPPFFGRPAGSQGGGGGGVDRKSDERGGEAVAV</sequence>
<reference evidence="2 3" key="1">
    <citation type="journal article" date="2010" name="Nature">
        <title>The Ectocarpus genome and the independent evolution of multicellularity in brown algae.</title>
        <authorList>
            <person name="Cock J.M."/>
            <person name="Sterck L."/>
            <person name="Rouze P."/>
            <person name="Scornet D."/>
            <person name="Allen A.E."/>
            <person name="Amoutzias G."/>
            <person name="Anthouard V."/>
            <person name="Artiguenave F."/>
            <person name="Aury J.M."/>
            <person name="Badger J.H."/>
            <person name="Beszteri B."/>
            <person name="Billiau K."/>
            <person name="Bonnet E."/>
            <person name="Bothwell J.H."/>
            <person name="Bowler C."/>
            <person name="Boyen C."/>
            <person name="Brownlee C."/>
            <person name="Carrano C.J."/>
            <person name="Charrier B."/>
            <person name="Cho G.Y."/>
            <person name="Coelho S.M."/>
            <person name="Collen J."/>
            <person name="Corre E."/>
            <person name="Da Silva C."/>
            <person name="Delage L."/>
            <person name="Delaroque N."/>
            <person name="Dittami S.M."/>
            <person name="Doulbeau S."/>
            <person name="Elias M."/>
            <person name="Farnham G."/>
            <person name="Gachon C.M."/>
            <person name="Gschloessl B."/>
            <person name="Heesch S."/>
            <person name="Jabbari K."/>
            <person name="Jubin C."/>
            <person name="Kawai H."/>
            <person name="Kimura K."/>
            <person name="Kloareg B."/>
            <person name="Kupper F.C."/>
            <person name="Lang D."/>
            <person name="Le Bail A."/>
            <person name="Leblanc C."/>
            <person name="Lerouge P."/>
            <person name="Lohr M."/>
            <person name="Lopez P.J."/>
            <person name="Martens C."/>
            <person name="Maumus F."/>
            <person name="Michel G."/>
            <person name="Miranda-Saavedra D."/>
            <person name="Morales J."/>
            <person name="Moreau H."/>
            <person name="Motomura T."/>
            <person name="Nagasato C."/>
            <person name="Napoli C.A."/>
            <person name="Nelson D.R."/>
            <person name="Nyvall-Collen P."/>
            <person name="Peters A.F."/>
            <person name="Pommier C."/>
            <person name="Potin P."/>
            <person name="Poulain J."/>
            <person name="Quesneville H."/>
            <person name="Read B."/>
            <person name="Rensing S.A."/>
            <person name="Ritter A."/>
            <person name="Rousvoal S."/>
            <person name="Samanta M."/>
            <person name="Samson G."/>
            <person name="Schroeder D.C."/>
            <person name="Segurens B."/>
            <person name="Strittmatter M."/>
            <person name="Tonon T."/>
            <person name="Tregear J.W."/>
            <person name="Valentin K."/>
            <person name="von Dassow P."/>
            <person name="Yamagishi T."/>
            <person name="Van de Peer Y."/>
            <person name="Wincker P."/>
        </authorList>
    </citation>
    <scope>NUCLEOTIDE SEQUENCE [LARGE SCALE GENOMIC DNA]</scope>
    <source>
        <strain evidence="3">Ec32 / CCAP1310/4</strain>
    </source>
</reference>
<dbReference type="Proteomes" id="UP000002630">
    <property type="component" value="Linkage Group LG02"/>
</dbReference>
<dbReference type="AlphaFoldDB" id="D7FNN1"/>